<keyword evidence="5" id="KW-0808">Transferase</keyword>
<keyword evidence="13 21" id="KW-0472">Membrane</keyword>
<evidence type="ECO:0000256" key="5">
    <source>
        <dbReference type="ARBA" id="ARBA00022679"/>
    </source>
</evidence>
<dbReference type="InterPro" id="IPR025287">
    <property type="entry name" value="WAK_GUB"/>
</dbReference>
<protein>
    <submittedName>
        <fullName evidence="25">Uncharacterized protein</fullName>
    </submittedName>
</protein>
<dbReference type="Gene3D" id="3.30.200.20">
    <property type="entry name" value="Phosphorylase Kinase, domain 1"/>
    <property type="match status" value="1"/>
</dbReference>
<dbReference type="InterPro" id="IPR000719">
    <property type="entry name" value="Prot_kinase_dom"/>
</dbReference>
<dbReference type="GO" id="GO:0030247">
    <property type="term" value="F:polysaccharide binding"/>
    <property type="evidence" value="ECO:0007669"/>
    <property type="project" value="InterPro"/>
</dbReference>
<reference evidence="25" key="2">
    <citation type="submission" date="2021-01" db="UniProtKB">
        <authorList>
            <consortium name="EnsemblPlants"/>
        </authorList>
    </citation>
    <scope>IDENTIFICATION</scope>
</reference>
<dbReference type="SMART" id="SM00181">
    <property type="entry name" value="EGF"/>
    <property type="match status" value="2"/>
</dbReference>
<dbReference type="InterPro" id="IPR017441">
    <property type="entry name" value="Protein_kinase_ATP_BS"/>
</dbReference>
<keyword evidence="7 22" id="KW-0732">Signal</keyword>
<evidence type="ECO:0000313" key="25">
    <source>
        <dbReference type="EnsemblPlants" id="QL09p030608:mrna"/>
    </source>
</evidence>
<dbReference type="AlphaFoldDB" id="A0A7N2MIX7"/>
<comment type="catalytic activity">
    <reaction evidence="17">
        <text>L-threonyl-[protein] + ATP = O-phospho-L-threonyl-[protein] + ADP + H(+)</text>
        <dbReference type="Rhea" id="RHEA:46608"/>
        <dbReference type="Rhea" id="RHEA-COMP:11060"/>
        <dbReference type="Rhea" id="RHEA-COMP:11605"/>
        <dbReference type="ChEBI" id="CHEBI:15378"/>
        <dbReference type="ChEBI" id="CHEBI:30013"/>
        <dbReference type="ChEBI" id="CHEBI:30616"/>
        <dbReference type="ChEBI" id="CHEBI:61977"/>
        <dbReference type="ChEBI" id="CHEBI:456216"/>
    </reaction>
</comment>
<evidence type="ECO:0000259" key="24">
    <source>
        <dbReference type="PROSITE" id="PS50026"/>
    </source>
</evidence>
<dbReference type="GO" id="GO:0005509">
    <property type="term" value="F:calcium ion binding"/>
    <property type="evidence" value="ECO:0007669"/>
    <property type="project" value="InterPro"/>
</dbReference>
<feature type="domain" description="Protein kinase" evidence="23">
    <location>
        <begin position="508"/>
        <end position="715"/>
    </location>
</feature>
<dbReference type="SUPFAM" id="SSF56112">
    <property type="entry name" value="Protein kinase-like (PK-like)"/>
    <property type="match status" value="1"/>
</dbReference>
<comment type="function">
    <text evidence="18">Serine/threonine-protein kinase that may function as a signaling receptor of extracellular matrix component. Binding to pectin may have significance in the control of cell expansion, morphogenesis and development.</text>
</comment>
<dbReference type="OMA" id="SIIAPID"/>
<evidence type="ECO:0000256" key="9">
    <source>
        <dbReference type="ARBA" id="ARBA00022741"/>
    </source>
</evidence>
<evidence type="ECO:0000256" key="3">
    <source>
        <dbReference type="ARBA" id="ARBA00022536"/>
    </source>
</evidence>
<dbReference type="PROSITE" id="PS00010">
    <property type="entry name" value="ASX_HYDROXYL"/>
    <property type="match status" value="1"/>
</dbReference>
<feature type="chain" id="PRO_5029549825" evidence="22">
    <location>
        <begin position="23"/>
        <end position="715"/>
    </location>
</feature>
<evidence type="ECO:0000259" key="23">
    <source>
        <dbReference type="PROSITE" id="PS50011"/>
    </source>
</evidence>
<keyword evidence="12 21" id="KW-1133">Transmembrane helix</keyword>
<evidence type="ECO:0000256" key="19">
    <source>
        <dbReference type="PROSITE-ProRule" id="PRU00076"/>
    </source>
</evidence>
<dbReference type="FunFam" id="1.10.510.10:FF:000084">
    <property type="entry name" value="Wall-associated receptor kinase 2"/>
    <property type="match status" value="1"/>
</dbReference>
<evidence type="ECO:0000256" key="2">
    <source>
        <dbReference type="ARBA" id="ARBA00022527"/>
    </source>
</evidence>
<dbReference type="GO" id="GO:0005886">
    <property type="term" value="C:plasma membrane"/>
    <property type="evidence" value="ECO:0007669"/>
    <property type="project" value="TreeGrafter"/>
</dbReference>
<dbReference type="SMART" id="SM00220">
    <property type="entry name" value="S_TKc"/>
    <property type="match status" value="1"/>
</dbReference>
<keyword evidence="3 19" id="KW-0245">EGF-like domain</keyword>
<evidence type="ECO:0000256" key="13">
    <source>
        <dbReference type="ARBA" id="ARBA00023136"/>
    </source>
</evidence>
<dbReference type="PROSITE" id="PS00108">
    <property type="entry name" value="PROTEIN_KINASE_ST"/>
    <property type="match status" value="1"/>
</dbReference>
<evidence type="ECO:0000256" key="12">
    <source>
        <dbReference type="ARBA" id="ARBA00022989"/>
    </source>
</evidence>
<dbReference type="InterPro" id="IPR000742">
    <property type="entry name" value="EGF"/>
</dbReference>
<keyword evidence="10" id="KW-0418">Kinase</keyword>
<evidence type="ECO:0000256" key="18">
    <source>
        <dbReference type="ARBA" id="ARBA00058961"/>
    </source>
</evidence>
<dbReference type="SUPFAM" id="SSF57196">
    <property type="entry name" value="EGF/Laminin"/>
    <property type="match status" value="1"/>
</dbReference>
<dbReference type="InterPro" id="IPR001881">
    <property type="entry name" value="EGF-like_Ca-bd_dom"/>
</dbReference>
<organism evidence="25 26">
    <name type="scientific">Quercus lobata</name>
    <name type="common">Valley oak</name>
    <dbReference type="NCBI Taxonomy" id="97700"/>
    <lineage>
        <taxon>Eukaryota</taxon>
        <taxon>Viridiplantae</taxon>
        <taxon>Streptophyta</taxon>
        <taxon>Embryophyta</taxon>
        <taxon>Tracheophyta</taxon>
        <taxon>Spermatophyta</taxon>
        <taxon>Magnoliopsida</taxon>
        <taxon>eudicotyledons</taxon>
        <taxon>Gunneridae</taxon>
        <taxon>Pentapetalae</taxon>
        <taxon>rosids</taxon>
        <taxon>fabids</taxon>
        <taxon>Fagales</taxon>
        <taxon>Fagaceae</taxon>
        <taxon>Quercus</taxon>
    </lineage>
</organism>
<dbReference type="Pfam" id="PF07714">
    <property type="entry name" value="PK_Tyr_Ser-Thr"/>
    <property type="match status" value="1"/>
</dbReference>
<evidence type="ECO:0000256" key="6">
    <source>
        <dbReference type="ARBA" id="ARBA00022692"/>
    </source>
</evidence>
<accession>A0A7N2MIX7</accession>
<dbReference type="InterPro" id="IPR001245">
    <property type="entry name" value="Ser-Thr/Tyr_kinase_cat_dom"/>
</dbReference>
<dbReference type="EnsemblPlants" id="QL09p030608:mrna">
    <property type="protein sequence ID" value="QL09p030608:mrna"/>
    <property type="gene ID" value="QL09p030608"/>
</dbReference>
<name>A0A7N2MIX7_QUELO</name>
<feature type="signal peptide" evidence="22">
    <location>
        <begin position="1"/>
        <end position="22"/>
    </location>
</feature>
<dbReference type="EMBL" id="LRBV02000009">
    <property type="status" value="NOT_ANNOTATED_CDS"/>
    <property type="molecule type" value="Genomic_DNA"/>
</dbReference>
<dbReference type="InterPro" id="IPR008271">
    <property type="entry name" value="Ser/Thr_kinase_AS"/>
</dbReference>
<keyword evidence="26" id="KW-1185">Reference proteome</keyword>
<dbReference type="InterPro" id="IPR049883">
    <property type="entry name" value="NOTCH1_EGF-like"/>
</dbReference>
<keyword evidence="6 21" id="KW-0812">Transmembrane</keyword>
<dbReference type="SMART" id="SM00179">
    <property type="entry name" value="EGF_CA"/>
    <property type="match status" value="1"/>
</dbReference>
<dbReference type="PROSITE" id="PS50026">
    <property type="entry name" value="EGF_3"/>
    <property type="match status" value="1"/>
</dbReference>
<dbReference type="PROSITE" id="PS50011">
    <property type="entry name" value="PROTEIN_KINASE_DOM"/>
    <property type="match status" value="1"/>
</dbReference>
<keyword evidence="2" id="KW-0723">Serine/threonine-protein kinase</keyword>
<feature type="domain" description="EGF-like" evidence="24">
    <location>
        <begin position="307"/>
        <end position="346"/>
    </location>
</feature>
<evidence type="ECO:0000256" key="14">
    <source>
        <dbReference type="ARBA" id="ARBA00023157"/>
    </source>
</evidence>
<keyword evidence="14" id="KW-1015">Disulfide bond</keyword>
<keyword evidence="4" id="KW-0597">Phosphoprotein</keyword>
<evidence type="ECO:0000256" key="4">
    <source>
        <dbReference type="ARBA" id="ARBA00022553"/>
    </source>
</evidence>
<evidence type="ECO:0000256" key="7">
    <source>
        <dbReference type="ARBA" id="ARBA00022729"/>
    </source>
</evidence>
<evidence type="ECO:0000256" key="1">
    <source>
        <dbReference type="ARBA" id="ARBA00004479"/>
    </source>
</evidence>
<dbReference type="InterPro" id="IPR045274">
    <property type="entry name" value="WAK-like"/>
</dbReference>
<dbReference type="InterPro" id="IPR018097">
    <property type="entry name" value="EGF_Ca-bd_CS"/>
</dbReference>
<comment type="caution">
    <text evidence="19">Lacks conserved residue(s) required for the propagation of feature annotation.</text>
</comment>
<keyword evidence="15" id="KW-0325">Glycoprotein</keyword>
<dbReference type="Gene3D" id="1.10.510.10">
    <property type="entry name" value="Transferase(Phosphotransferase) domain 1"/>
    <property type="match status" value="1"/>
</dbReference>
<dbReference type="InterPro" id="IPR011009">
    <property type="entry name" value="Kinase-like_dom_sf"/>
</dbReference>
<reference evidence="25 26" key="1">
    <citation type="journal article" date="2016" name="G3 (Bethesda)">
        <title>First Draft Assembly and Annotation of the Genome of a California Endemic Oak Quercus lobata Nee (Fagaceae).</title>
        <authorList>
            <person name="Sork V.L."/>
            <person name="Fitz-Gibbon S.T."/>
            <person name="Puiu D."/>
            <person name="Crepeau M."/>
            <person name="Gugger P.F."/>
            <person name="Sherman R."/>
            <person name="Stevens K."/>
            <person name="Langley C.H."/>
            <person name="Pellegrini M."/>
            <person name="Salzberg S.L."/>
        </authorList>
    </citation>
    <scope>NUCLEOTIDE SEQUENCE [LARGE SCALE GENOMIC DNA]</scope>
    <source>
        <strain evidence="25 26">cv. SW786</strain>
    </source>
</reference>
<dbReference type="PANTHER" id="PTHR27005">
    <property type="entry name" value="WALL-ASSOCIATED RECEPTOR KINASE-LIKE 21"/>
    <property type="match status" value="1"/>
</dbReference>
<dbReference type="Pfam" id="PF07645">
    <property type="entry name" value="EGF_CA"/>
    <property type="match status" value="1"/>
</dbReference>
<dbReference type="CDD" id="cd00054">
    <property type="entry name" value="EGF_CA"/>
    <property type="match status" value="1"/>
</dbReference>
<dbReference type="Proteomes" id="UP000594261">
    <property type="component" value="Chromosome 9"/>
</dbReference>
<evidence type="ECO:0000256" key="20">
    <source>
        <dbReference type="PROSITE-ProRule" id="PRU10141"/>
    </source>
</evidence>
<dbReference type="InterPro" id="IPR000152">
    <property type="entry name" value="EGF-type_Asp/Asn_hydroxyl_site"/>
</dbReference>
<evidence type="ECO:0000256" key="17">
    <source>
        <dbReference type="ARBA" id="ARBA00047951"/>
    </source>
</evidence>
<comment type="catalytic activity">
    <reaction evidence="16">
        <text>L-seryl-[protein] + ATP = O-phospho-L-seryl-[protein] + ADP + H(+)</text>
        <dbReference type="Rhea" id="RHEA:17989"/>
        <dbReference type="Rhea" id="RHEA-COMP:9863"/>
        <dbReference type="Rhea" id="RHEA-COMP:11604"/>
        <dbReference type="ChEBI" id="CHEBI:15378"/>
        <dbReference type="ChEBI" id="CHEBI:29999"/>
        <dbReference type="ChEBI" id="CHEBI:30616"/>
        <dbReference type="ChEBI" id="CHEBI:83421"/>
        <dbReference type="ChEBI" id="CHEBI:456216"/>
    </reaction>
</comment>
<evidence type="ECO:0000256" key="10">
    <source>
        <dbReference type="ARBA" id="ARBA00022777"/>
    </source>
</evidence>
<proteinExistence type="predicted"/>
<dbReference type="FunFam" id="3.30.200.20:FF:000043">
    <property type="entry name" value="Wall-associated receptor kinase 2"/>
    <property type="match status" value="1"/>
</dbReference>
<dbReference type="GO" id="GO:0004674">
    <property type="term" value="F:protein serine/threonine kinase activity"/>
    <property type="evidence" value="ECO:0007669"/>
    <property type="project" value="UniProtKB-KW"/>
</dbReference>
<sequence>MGFNRILVQLTWAGVISSVMVAATDTQFPSALPNCPDRCGDLQIPYPFGLTEGCYLEETKGSTKFSIFCDNSLEKPQPMTGDFLVTRTADFLVTDISIQEGQIEIMMDNEIDCYNSTGTPLSLSKPMRKRSLTNPIFTISHTKNKLVSIGCDSYAYLKGFRNDKRFYSFCRSICESKSDVVNGSCSGVGCCQTDIPGGLKNITVEAYSLYNHVDVWEFNPCGYAFIIREDKFNFSSAYLTTLGNNKTLPVVLDWTIGSEKCDLARNKSNYICGGNSTCVSPPYGSGYRCECKKGYRGNPYLYHGCQDIDECKVKDNNNCTSKQKCVNKPGSYDCLCIEGYHMDEPERVCVPGRSAGQSSLAIYVGVVKMEANDSAFEKELANVKILSYRDPGPERCGIRMEALGLVHEDSFVSMTGRGHTQASSLFGERNSLPVDSVTPGLFSLLVLLLGYYWIYWGLKRRKLIKLKEKFFQQNGGLLLKQQLSNHQMFVETTKIFTTEELKKATNNYNESRVLGQGGFGTVYKGVLSDNTMVAIKKSKIGDQSQIEQFINEMIVLIQINHRNVVKLFGCCLETEVPLLVYEFITNGTLSNHIHDKSLSSLLSWEKRLKIATETAGALAYLHSSASMPIIHRDVKTTNILLDDNYAAKVADFGASRLVPLDQTQLNTLVQGTWGYLDPEYMQTSQLTEKSDVYSFGVVMAELLIGKKALSFDRLY</sequence>
<dbReference type="GO" id="GO:0005524">
    <property type="term" value="F:ATP binding"/>
    <property type="evidence" value="ECO:0007669"/>
    <property type="project" value="UniProtKB-UniRule"/>
</dbReference>
<comment type="subcellular location">
    <subcellularLocation>
        <location evidence="1">Membrane</location>
        <topology evidence="1">Single-pass type I membrane protein</topology>
    </subcellularLocation>
</comment>
<evidence type="ECO:0000256" key="16">
    <source>
        <dbReference type="ARBA" id="ARBA00047558"/>
    </source>
</evidence>
<evidence type="ECO:0000256" key="8">
    <source>
        <dbReference type="ARBA" id="ARBA00022737"/>
    </source>
</evidence>
<keyword evidence="11 20" id="KW-0067">ATP-binding</keyword>
<evidence type="ECO:0000256" key="22">
    <source>
        <dbReference type="SAM" id="SignalP"/>
    </source>
</evidence>
<dbReference type="FunFam" id="2.10.25.10:FF:000038">
    <property type="entry name" value="Fibrillin 2"/>
    <property type="match status" value="1"/>
</dbReference>
<feature type="binding site" evidence="20">
    <location>
        <position position="537"/>
    </location>
    <ligand>
        <name>ATP</name>
        <dbReference type="ChEBI" id="CHEBI:30616"/>
    </ligand>
</feature>
<evidence type="ECO:0000256" key="21">
    <source>
        <dbReference type="SAM" id="Phobius"/>
    </source>
</evidence>
<dbReference type="Gramene" id="QL09p030608:mrna">
    <property type="protein sequence ID" value="QL09p030608:mrna"/>
    <property type="gene ID" value="QL09p030608"/>
</dbReference>
<dbReference type="PROSITE" id="PS00107">
    <property type="entry name" value="PROTEIN_KINASE_ATP"/>
    <property type="match status" value="1"/>
</dbReference>
<keyword evidence="8" id="KW-0677">Repeat</keyword>
<keyword evidence="9 20" id="KW-0547">Nucleotide-binding</keyword>
<evidence type="ECO:0000313" key="26">
    <source>
        <dbReference type="Proteomes" id="UP000594261"/>
    </source>
</evidence>
<dbReference type="InParanoid" id="A0A7N2MIX7"/>
<evidence type="ECO:0000256" key="11">
    <source>
        <dbReference type="ARBA" id="ARBA00022840"/>
    </source>
</evidence>
<dbReference type="PANTHER" id="PTHR27005:SF283">
    <property type="entry name" value="OS02G0633066 PROTEIN"/>
    <property type="match status" value="1"/>
</dbReference>
<dbReference type="Gene3D" id="2.10.25.10">
    <property type="entry name" value="Laminin"/>
    <property type="match status" value="2"/>
</dbReference>
<dbReference type="PROSITE" id="PS01187">
    <property type="entry name" value="EGF_CA"/>
    <property type="match status" value="1"/>
</dbReference>
<evidence type="ECO:0000256" key="15">
    <source>
        <dbReference type="ARBA" id="ARBA00023180"/>
    </source>
</evidence>
<dbReference type="Pfam" id="PF13947">
    <property type="entry name" value="GUB_WAK_bind"/>
    <property type="match status" value="1"/>
</dbReference>
<dbReference type="GO" id="GO:0007166">
    <property type="term" value="P:cell surface receptor signaling pathway"/>
    <property type="evidence" value="ECO:0007669"/>
    <property type="project" value="InterPro"/>
</dbReference>
<feature type="transmembrane region" description="Helical" evidence="21">
    <location>
        <begin position="440"/>
        <end position="458"/>
    </location>
</feature>